<accession>A0A151WXI9</accession>
<sequence>MIIERISCGFEDWGNKRTNKPADHVLVFILRGLNTDWKMIISYNFCAKATKHIQLICCIKEHVHAIYEAGFHIVATVWDMLSKQCGSWIGRLILFGHRSHAVRNMNPIPRQFEDSFITLLGNNMKFIKIVDGNCEVDEDSFMLRLLEKYLEFEPEPEF</sequence>
<gene>
    <name evidence="2" type="ORF">ALC60_08386</name>
</gene>
<reference evidence="2 3" key="1">
    <citation type="submission" date="2015-09" db="EMBL/GenBank/DDBJ databases">
        <title>Trachymyrmex zeteki WGS genome.</title>
        <authorList>
            <person name="Nygaard S."/>
            <person name="Hu H."/>
            <person name="Boomsma J."/>
            <person name="Zhang G."/>
        </authorList>
    </citation>
    <scope>NUCLEOTIDE SEQUENCE [LARGE SCALE GENOMIC DNA]</scope>
    <source>
        <strain evidence="2">Tzet28-1</strain>
        <tissue evidence="2">Whole body</tissue>
    </source>
</reference>
<organism evidence="2 3">
    <name type="scientific">Mycetomoellerius zeteki</name>
    <dbReference type="NCBI Taxonomy" id="64791"/>
    <lineage>
        <taxon>Eukaryota</taxon>
        <taxon>Metazoa</taxon>
        <taxon>Ecdysozoa</taxon>
        <taxon>Arthropoda</taxon>
        <taxon>Hexapoda</taxon>
        <taxon>Insecta</taxon>
        <taxon>Pterygota</taxon>
        <taxon>Neoptera</taxon>
        <taxon>Endopterygota</taxon>
        <taxon>Hymenoptera</taxon>
        <taxon>Apocrita</taxon>
        <taxon>Aculeata</taxon>
        <taxon>Formicoidea</taxon>
        <taxon>Formicidae</taxon>
        <taxon>Myrmicinae</taxon>
        <taxon>Mycetomoellerius</taxon>
    </lineage>
</organism>
<evidence type="ECO:0000259" key="1">
    <source>
        <dbReference type="Pfam" id="PF21787"/>
    </source>
</evidence>
<dbReference type="Proteomes" id="UP000075809">
    <property type="component" value="Unassembled WGS sequence"/>
</dbReference>
<dbReference type="Pfam" id="PF21787">
    <property type="entry name" value="TNP-like_RNaseH_N"/>
    <property type="match status" value="1"/>
</dbReference>
<keyword evidence="3" id="KW-1185">Reference proteome</keyword>
<feature type="domain" description="Transposable element P transposase-like RNase H" evidence="1">
    <location>
        <begin position="8"/>
        <end position="85"/>
    </location>
</feature>
<name>A0A151WXI9_9HYME</name>
<dbReference type="InterPro" id="IPR048365">
    <property type="entry name" value="TNP-like_RNaseH_N"/>
</dbReference>
<evidence type="ECO:0000313" key="3">
    <source>
        <dbReference type="Proteomes" id="UP000075809"/>
    </source>
</evidence>
<protein>
    <recommendedName>
        <fullName evidence="1">Transposable element P transposase-like RNase H domain-containing protein</fullName>
    </recommendedName>
</protein>
<dbReference type="AlphaFoldDB" id="A0A151WXI9"/>
<evidence type="ECO:0000313" key="2">
    <source>
        <dbReference type="EMBL" id="KYQ52526.1"/>
    </source>
</evidence>
<proteinExistence type="predicted"/>
<dbReference type="EMBL" id="KQ982668">
    <property type="protein sequence ID" value="KYQ52526.1"/>
    <property type="molecule type" value="Genomic_DNA"/>
</dbReference>